<protein>
    <submittedName>
        <fullName evidence="2">Glycosyltransferase family 4 protein</fullName>
    </submittedName>
</protein>
<dbReference type="PANTHER" id="PTHR45947">
    <property type="entry name" value="SULFOQUINOVOSYL TRANSFERASE SQD2"/>
    <property type="match status" value="1"/>
</dbReference>
<sequence length="384" mass="43206">MRLAIITTHPVQYYAPVFKLLQQHPGLDIKVFYTWGKNAVEKFDPGFRKIVEWDTPLLDGYAYEWVKNTSADPGSHHFNGIINPTLIDDIKAWQADALLVYGWAYKSHLKLIRYFKNRIPVYFRGDSTLLDNRKGPRAILRAVFLKWVYAYVDHAFYVGSANRAYFKKYGLKDNQLTFAPHAIDNGRFAADKTGEAHKIRECFSVDNSDVLILFAGKFEEKKSPQLLLDAFITLNMSKTHLLFVGDGILGPPLKHKAGNYPNVHVLGFQNQSVMPAVYQACDLFCLPSKGPGETWGLSVNEAMAAGKPVLVSDKCGCAIDLVRQGVNGEIFESDQTDSIVAKLSLLLKNKAELKILGLNAKHEIRPWSFSHQANAILNTLFNEK</sequence>
<proteinExistence type="predicted"/>
<dbReference type="InterPro" id="IPR001296">
    <property type="entry name" value="Glyco_trans_1"/>
</dbReference>
<dbReference type="Proteomes" id="UP001204376">
    <property type="component" value="Unassembled WGS sequence"/>
</dbReference>
<dbReference type="RefSeq" id="WP_256537501.1">
    <property type="nucleotide sequence ID" value="NZ_JANHOH010000001.1"/>
</dbReference>
<dbReference type="InterPro" id="IPR050194">
    <property type="entry name" value="Glycosyltransferase_grp1"/>
</dbReference>
<evidence type="ECO:0000259" key="1">
    <source>
        <dbReference type="Pfam" id="PF00534"/>
    </source>
</evidence>
<gene>
    <name evidence="2" type="ORF">NPE20_04975</name>
</gene>
<dbReference type="CDD" id="cd03801">
    <property type="entry name" value="GT4_PimA-like"/>
    <property type="match status" value="1"/>
</dbReference>
<evidence type="ECO:0000313" key="2">
    <source>
        <dbReference type="EMBL" id="MCQ6957294.1"/>
    </source>
</evidence>
<reference evidence="2 3" key="1">
    <citation type="submission" date="2022-07" db="EMBL/GenBank/DDBJ databases">
        <title>Mucilaginibacter sp. JC4.</title>
        <authorList>
            <person name="Le V."/>
            <person name="Ko S.-R."/>
            <person name="Ahn C.-Y."/>
            <person name="Oh H.-M."/>
        </authorList>
    </citation>
    <scope>NUCLEOTIDE SEQUENCE [LARGE SCALE GENOMIC DNA]</scope>
    <source>
        <strain evidence="2 3">JC4</strain>
    </source>
</reference>
<keyword evidence="3" id="KW-1185">Reference proteome</keyword>
<evidence type="ECO:0000313" key="3">
    <source>
        <dbReference type="Proteomes" id="UP001204376"/>
    </source>
</evidence>
<dbReference type="SUPFAM" id="SSF53756">
    <property type="entry name" value="UDP-Glycosyltransferase/glycogen phosphorylase"/>
    <property type="match status" value="1"/>
</dbReference>
<name>A0ABT1SY68_9SPHI</name>
<dbReference type="EMBL" id="JANHOH010000001">
    <property type="protein sequence ID" value="MCQ6957294.1"/>
    <property type="molecule type" value="Genomic_DNA"/>
</dbReference>
<dbReference type="Pfam" id="PF00534">
    <property type="entry name" value="Glycos_transf_1"/>
    <property type="match status" value="1"/>
</dbReference>
<feature type="domain" description="Glycosyl transferase family 1" evidence="1">
    <location>
        <begin position="205"/>
        <end position="361"/>
    </location>
</feature>
<accession>A0ABT1SY68</accession>
<dbReference type="PANTHER" id="PTHR45947:SF3">
    <property type="entry name" value="SULFOQUINOVOSYL TRANSFERASE SQD2"/>
    <property type="match status" value="1"/>
</dbReference>
<organism evidence="2 3">
    <name type="scientific">Mucilaginibacter aquariorum</name>
    <dbReference type="NCBI Taxonomy" id="2967225"/>
    <lineage>
        <taxon>Bacteria</taxon>
        <taxon>Pseudomonadati</taxon>
        <taxon>Bacteroidota</taxon>
        <taxon>Sphingobacteriia</taxon>
        <taxon>Sphingobacteriales</taxon>
        <taxon>Sphingobacteriaceae</taxon>
        <taxon>Mucilaginibacter</taxon>
    </lineage>
</organism>
<dbReference type="Gene3D" id="3.40.50.2000">
    <property type="entry name" value="Glycogen Phosphorylase B"/>
    <property type="match status" value="2"/>
</dbReference>
<comment type="caution">
    <text evidence="2">The sequence shown here is derived from an EMBL/GenBank/DDBJ whole genome shotgun (WGS) entry which is preliminary data.</text>
</comment>